<accession>A0A2S5B9H3</accession>
<gene>
    <name evidence="2" type="ORF">BMF94_3764</name>
</gene>
<comment type="caution">
    <text evidence="2">The sequence shown here is derived from an EMBL/GenBank/DDBJ whole genome shotgun (WGS) entry which is preliminary data.</text>
</comment>
<dbReference type="Proteomes" id="UP000237144">
    <property type="component" value="Unassembled WGS sequence"/>
</dbReference>
<feature type="region of interest" description="Disordered" evidence="1">
    <location>
        <begin position="1"/>
        <end position="103"/>
    </location>
</feature>
<dbReference type="AlphaFoldDB" id="A0A2S5B9H3"/>
<keyword evidence="3" id="KW-1185">Reference proteome</keyword>
<dbReference type="EMBL" id="PJQD01000038">
    <property type="protein sequence ID" value="POY73426.1"/>
    <property type="molecule type" value="Genomic_DNA"/>
</dbReference>
<organism evidence="2 3">
    <name type="scientific">Rhodotorula taiwanensis</name>
    <dbReference type="NCBI Taxonomy" id="741276"/>
    <lineage>
        <taxon>Eukaryota</taxon>
        <taxon>Fungi</taxon>
        <taxon>Dikarya</taxon>
        <taxon>Basidiomycota</taxon>
        <taxon>Pucciniomycotina</taxon>
        <taxon>Microbotryomycetes</taxon>
        <taxon>Sporidiobolales</taxon>
        <taxon>Sporidiobolaceae</taxon>
        <taxon>Rhodotorula</taxon>
    </lineage>
</organism>
<protein>
    <submittedName>
        <fullName evidence="2">Uncharacterized protein</fullName>
    </submittedName>
</protein>
<evidence type="ECO:0000313" key="2">
    <source>
        <dbReference type="EMBL" id="POY73426.1"/>
    </source>
</evidence>
<name>A0A2S5B9H3_9BASI</name>
<feature type="compositionally biased region" description="Low complexity" evidence="1">
    <location>
        <begin position="83"/>
        <end position="95"/>
    </location>
</feature>
<reference evidence="2 3" key="1">
    <citation type="journal article" date="2018" name="Front. Microbiol.">
        <title>Prospects for Fungal Bioremediation of Acidic Radioactive Waste Sites: Characterization and Genome Sequence of Rhodotorula taiwanensis MD1149.</title>
        <authorList>
            <person name="Tkavc R."/>
            <person name="Matrosova V.Y."/>
            <person name="Grichenko O.E."/>
            <person name="Gostincar C."/>
            <person name="Volpe R.P."/>
            <person name="Klimenkova P."/>
            <person name="Gaidamakova E.K."/>
            <person name="Zhou C.E."/>
            <person name="Stewart B.J."/>
            <person name="Lyman M.G."/>
            <person name="Malfatti S.A."/>
            <person name="Rubinfeld B."/>
            <person name="Courtot M."/>
            <person name="Singh J."/>
            <person name="Dalgard C.L."/>
            <person name="Hamilton T."/>
            <person name="Frey K.G."/>
            <person name="Gunde-Cimerman N."/>
            <person name="Dugan L."/>
            <person name="Daly M.J."/>
        </authorList>
    </citation>
    <scope>NUCLEOTIDE SEQUENCE [LARGE SCALE GENOMIC DNA]</scope>
    <source>
        <strain evidence="2 3">MD1149</strain>
    </source>
</reference>
<feature type="compositionally biased region" description="Basic residues" evidence="1">
    <location>
        <begin position="22"/>
        <end position="37"/>
    </location>
</feature>
<evidence type="ECO:0000256" key="1">
    <source>
        <dbReference type="SAM" id="MobiDB-lite"/>
    </source>
</evidence>
<proteinExistence type="predicted"/>
<feature type="compositionally biased region" description="Polar residues" evidence="1">
    <location>
        <begin position="41"/>
        <end position="64"/>
    </location>
</feature>
<evidence type="ECO:0000313" key="3">
    <source>
        <dbReference type="Proteomes" id="UP000237144"/>
    </source>
</evidence>
<sequence>MSAKRKARLDWEAHHIELAPRKTPRSKRPTKNRRRRDHSSDSGLSLPTERNQKRSCMSGLQSPTKRPRCRAPQSVSSTEELPDSTQPTPSTLQSSGRHPPNAVNKLVLPRFKRTSQLATQSDPVAVDELVPVTKSTSNAAKKDGAELDADVVIVEIECARGQELYQSITVLIKQIQLAPSCNQEDAKDDMLRYVELIRLLEGHRATCLTCCADSCAT</sequence>
<feature type="compositionally biased region" description="Basic and acidic residues" evidence="1">
    <location>
        <begin position="8"/>
        <end position="20"/>
    </location>
</feature>